<dbReference type="PROSITE" id="PS52020">
    <property type="entry name" value="CRESS_DNA_REP"/>
    <property type="match status" value="1"/>
</dbReference>
<evidence type="ECO:0000256" key="9">
    <source>
        <dbReference type="ARBA" id="ARBA00022759"/>
    </source>
</evidence>
<dbReference type="Pfam" id="PF08283">
    <property type="entry name" value="Gemini_AL1_M"/>
    <property type="match status" value="1"/>
</dbReference>
<keyword evidence="5" id="KW-0235">DNA replication</keyword>
<evidence type="ECO:0000256" key="10">
    <source>
        <dbReference type="ARBA" id="ARBA00022801"/>
    </source>
</evidence>
<evidence type="ECO:0000313" key="15">
    <source>
        <dbReference type="Proteomes" id="UP000125737"/>
    </source>
</evidence>
<evidence type="ECO:0000256" key="7">
    <source>
        <dbReference type="ARBA" id="ARBA00022723"/>
    </source>
</evidence>
<dbReference type="Gene3D" id="3.40.1310.20">
    <property type="match status" value="1"/>
</dbReference>
<evidence type="ECO:0000256" key="2">
    <source>
        <dbReference type="ARBA" id="ARBA00022562"/>
    </source>
</evidence>
<evidence type="ECO:0000256" key="6">
    <source>
        <dbReference type="ARBA" id="ARBA00022722"/>
    </source>
</evidence>
<dbReference type="GO" id="GO:0006260">
    <property type="term" value="P:DNA replication"/>
    <property type="evidence" value="ECO:0007669"/>
    <property type="project" value="UniProtKB-KW"/>
</dbReference>
<keyword evidence="3" id="KW-0808">Transferase</keyword>
<evidence type="ECO:0000256" key="11">
    <source>
        <dbReference type="ARBA" id="ARBA00023124"/>
    </source>
</evidence>
<dbReference type="GO" id="GO:0046872">
    <property type="term" value="F:metal ion binding"/>
    <property type="evidence" value="ECO:0007669"/>
    <property type="project" value="UniProtKB-KW"/>
</dbReference>
<dbReference type="Proteomes" id="UP000125737">
    <property type="component" value="Segment"/>
</dbReference>
<feature type="domain" description="CRESS-DNA virus Rep endonuclease" evidence="13">
    <location>
        <begin position="4"/>
        <end position="110"/>
    </location>
</feature>
<keyword evidence="6" id="KW-0540">Nuclease</keyword>
<protein>
    <submittedName>
        <fullName evidence="14">Replication-associated protein</fullName>
    </submittedName>
</protein>
<keyword evidence="8" id="KW-0547">Nucleotide-binding</keyword>
<name>A0A140CTP5_9VIRU</name>
<dbReference type="GO" id="GO:0016888">
    <property type="term" value="F:DNA endonuclease activity, producing 5'-phosphomonoesters"/>
    <property type="evidence" value="ECO:0007669"/>
    <property type="project" value="InterPro"/>
</dbReference>
<dbReference type="GO" id="GO:0000166">
    <property type="term" value="F:nucleotide binding"/>
    <property type="evidence" value="ECO:0007669"/>
    <property type="project" value="UniProtKB-KW"/>
</dbReference>
<dbReference type="GO" id="GO:0003677">
    <property type="term" value="F:DNA binding"/>
    <property type="evidence" value="ECO:0007669"/>
    <property type="project" value="UniProtKB-KW"/>
</dbReference>
<evidence type="ECO:0000256" key="1">
    <source>
        <dbReference type="ARBA" id="ARBA00004147"/>
    </source>
</evidence>
<dbReference type="InterPro" id="IPR049912">
    <property type="entry name" value="CRESS_DNA_REP"/>
</dbReference>
<keyword evidence="7" id="KW-0479">Metal-binding</keyword>
<keyword evidence="10" id="KW-0378">Hydrolase</keyword>
<dbReference type="SUPFAM" id="SSF55464">
    <property type="entry name" value="Origin of replication-binding domain, RBD-like"/>
    <property type="match status" value="1"/>
</dbReference>
<keyword evidence="4" id="KW-0548">Nucleotidyltransferase</keyword>
<dbReference type="PRINTS" id="PR00228">
    <property type="entry name" value="GEMCOATCLVL1"/>
</dbReference>
<dbReference type="GO" id="GO:0005198">
    <property type="term" value="F:structural molecule activity"/>
    <property type="evidence" value="ECO:0007669"/>
    <property type="project" value="InterPro"/>
</dbReference>
<dbReference type="EMBL" id="KT732804">
    <property type="protein sequence ID" value="AMH87702.1"/>
    <property type="molecule type" value="Genomic_DNA"/>
</dbReference>
<proteinExistence type="predicted"/>
<dbReference type="InterPro" id="IPR001301">
    <property type="entry name" value="Gemini_AL1_CLV"/>
</dbReference>
<reference evidence="15" key="1">
    <citation type="journal article" date="2016" name="Infect. Genet. Evol.">
        <title>Cycloviruses, gemycircularviruses and other novel replication-associated protein encoding circular viruses in Pacific flying fox (Pteropus tonganus) faeces.</title>
        <authorList>
            <person name="Male M.F."/>
            <person name="Kraberger S."/>
            <person name="Stainton D."/>
            <person name="Kami V."/>
            <person name="Varsani A."/>
        </authorList>
    </citation>
    <scope>NUCLEOTIDE SEQUENCE [LARGE SCALE GENOMIC DNA]</scope>
</reference>
<dbReference type="GO" id="GO:0016779">
    <property type="term" value="F:nucleotidyltransferase activity"/>
    <property type="evidence" value="ECO:0007669"/>
    <property type="project" value="UniProtKB-KW"/>
</dbReference>
<keyword evidence="11" id="KW-0190">Covalent protein-DNA linkage</keyword>
<sequence>MPLAVNAQHFLLTYAHVEGNDDKPELDPFRIVDVLGAKGAECIVAREFYPNTGGFHFHVFCSFERNFRSRKADVFDVDGYHPNIEPSRKNAAGGFDYATKDGDIVAGGLERPSRTRGRAGTTGAQATWGEITAAESAEEFWRLCEELDPKSMVCNFPALSKFAEWRFRPIPVPYASPDGVFDTSGYPIIEEWRSSVFDEYSGRGESYTYLTSLVLFGPTRLGKTTWARSLGSHIYFGGLFSAGEAMRCPEAEYAIMDDIAGGIKFFPRFKDWLGCQAQFQLKVLYKEPALYDWGKPCIWCYNVDPRAGMSVEDIEWLEGNCVFVEITSPIFHANTE</sequence>
<dbReference type="OrthoDB" id="9195at10239"/>
<keyword evidence="9" id="KW-0255">Endonuclease</keyword>
<evidence type="ECO:0000256" key="4">
    <source>
        <dbReference type="ARBA" id="ARBA00022695"/>
    </source>
</evidence>
<dbReference type="InterPro" id="IPR022692">
    <property type="entry name" value="Gemini_AL1_REP_central"/>
</dbReference>
<keyword evidence="2" id="KW-1048">Host nucleus</keyword>
<dbReference type="GO" id="GO:0042025">
    <property type="term" value="C:host cell nucleus"/>
    <property type="evidence" value="ECO:0007669"/>
    <property type="project" value="UniProtKB-SubCell"/>
</dbReference>
<evidence type="ECO:0000313" key="14">
    <source>
        <dbReference type="EMBL" id="AMH87702.1"/>
    </source>
</evidence>
<evidence type="ECO:0000256" key="12">
    <source>
        <dbReference type="ARBA" id="ARBA00023125"/>
    </source>
</evidence>
<keyword evidence="12" id="KW-0238">DNA-binding</keyword>
<evidence type="ECO:0000256" key="3">
    <source>
        <dbReference type="ARBA" id="ARBA00022679"/>
    </source>
</evidence>
<comment type="subcellular location">
    <subcellularLocation>
        <location evidence="1">Host nucleus</location>
    </subcellularLocation>
</comment>
<evidence type="ECO:0000259" key="13">
    <source>
        <dbReference type="PROSITE" id="PS52020"/>
    </source>
</evidence>
<evidence type="ECO:0000256" key="5">
    <source>
        <dbReference type="ARBA" id="ARBA00022705"/>
    </source>
</evidence>
<accession>A0A140CTP5</accession>
<evidence type="ECO:0000256" key="8">
    <source>
        <dbReference type="ARBA" id="ARBA00022741"/>
    </source>
</evidence>
<organism evidence="14 15">
    <name type="scientific">pteropus associated gemycircularvirus 1</name>
    <dbReference type="NCBI Taxonomy" id="1985395"/>
    <lineage>
        <taxon>Viruses</taxon>
        <taxon>Monodnaviria</taxon>
        <taxon>Shotokuvirae</taxon>
        <taxon>Cressdnaviricota</taxon>
        <taxon>Repensiviricetes</taxon>
        <taxon>Geplafuvirales</taxon>
        <taxon>Genomoviridae</taxon>
        <taxon>Gemycircularvirus</taxon>
        <taxon>Gemycircularvirus ptero1</taxon>
    </lineage>
</organism>
<dbReference type="KEGG" id="vg:37617514"/>
<keyword evidence="15" id="KW-1185">Reference proteome</keyword>